<dbReference type="PANTHER" id="PTHR48020">
    <property type="entry name" value="PROTON MYO-INOSITOL COTRANSPORTER"/>
    <property type="match status" value="1"/>
</dbReference>
<feature type="transmembrane region" description="Helical" evidence="10">
    <location>
        <begin position="276"/>
        <end position="309"/>
    </location>
</feature>
<evidence type="ECO:0000256" key="7">
    <source>
        <dbReference type="ARBA" id="ARBA00022989"/>
    </source>
</evidence>
<proteinExistence type="inferred from homology"/>
<dbReference type="InterPro" id="IPR020846">
    <property type="entry name" value="MFS_dom"/>
</dbReference>
<dbReference type="Proteomes" id="UP000281708">
    <property type="component" value="Unassembled WGS sequence"/>
</dbReference>
<keyword evidence="8 10" id="KW-0472">Membrane</keyword>
<keyword evidence="3 9" id="KW-0813">Transport</keyword>
<feature type="transmembrane region" description="Helical" evidence="10">
    <location>
        <begin position="316"/>
        <end position="335"/>
    </location>
</feature>
<dbReference type="PROSITE" id="PS00216">
    <property type="entry name" value="SUGAR_TRANSPORT_1"/>
    <property type="match status" value="1"/>
</dbReference>
<dbReference type="InterPro" id="IPR050814">
    <property type="entry name" value="Myo-inositol_Transporter"/>
</dbReference>
<dbReference type="RefSeq" id="WP_121804646.1">
    <property type="nucleotide sequence ID" value="NZ_RDBE01000001.1"/>
</dbReference>
<dbReference type="AlphaFoldDB" id="A0A3L8P6C8"/>
<comment type="similarity">
    <text evidence="2 9">Belongs to the major facilitator superfamily. Sugar transporter (TC 2.A.1.1) family.</text>
</comment>
<feature type="transmembrane region" description="Helical" evidence="10">
    <location>
        <begin position="140"/>
        <end position="162"/>
    </location>
</feature>
<evidence type="ECO:0000256" key="10">
    <source>
        <dbReference type="SAM" id="Phobius"/>
    </source>
</evidence>
<comment type="caution">
    <text evidence="12">The sequence shown here is derived from an EMBL/GenBank/DDBJ whole genome shotgun (WGS) entry which is preliminary data.</text>
</comment>
<evidence type="ECO:0000256" key="3">
    <source>
        <dbReference type="ARBA" id="ARBA00022448"/>
    </source>
</evidence>
<feature type="transmembrane region" description="Helical" evidence="10">
    <location>
        <begin position="50"/>
        <end position="71"/>
    </location>
</feature>
<feature type="transmembrane region" description="Helical" evidence="10">
    <location>
        <begin position="383"/>
        <end position="406"/>
    </location>
</feature>
<dbReference type="Pfam" id="PF00083">
    <property type="entry name" value="Sugar_tr"/>
    <property type="match status" value="1"/>
</dbReference>
<evidence type="ECO:0000256" key="2">
    <source>
        <dbReference type="ARBA" id="ARBA00010992"/>
    </source>
</evidence>
<dbReference type="OrthoDB" id="4008739at2"/>
<dbReference type="Gene3D" id="1.20.1250.20">
    <property type="entry name" value="MFS general substrate transporter like domains"/>
    <property type="match status" value="1"/>
</dbReference>
<dbReference type="InterPro" id="IPR003663">
    <property type="entry name" value="Sugar/inositol_transpt"/>
</dbReference>
<gene>
    <name evidence="12" type="ORF">D9V37_03280</name>
</gene>
<feature type="domain" description="Major facilitator superfamily (MFS) profile" evidence="11">
    <location>
        <begin position="16"/>
        <end position="440"/>
    </location>
</feature>
<accession>A0A3L8P6C8</accession>
<evidence type="ECO:0000256" key="4">
    <source>
        <dbReference type="ARBA" id="ARBA00022475"/>
    </source>
</evidence>
<dbReference type="SUPFAM" id="SSF103473">
    <property type="entry name" value="MFS general substrate transporter"/>
    <property type="match status" value="1"/>
</dbReference>
<dbReference type="InterPro" id="IPR036259">
    <property type="entry name" value="MFS_trans_sf"/>
</dbReference>
<comment type="subcellular location">
    <subcellularLocation>
        <location evidence="1">Cell membrane</location>
        <topology evidence="1">Multi-pass membrane protein</topology>
    </subcellularLocation>
</comment>
<feature type="transmembrane region" description="Helical" evidence="10">
    <location>
        <begin position="168"/>
        <end position="189"/>
    </location>
</feature>
<name>A0A3L8P6C8_9ACTN</name>
<keyword evidence="7 10" id="KW-1133">Transmembrane helix</keyword>
<organism evidence="12 13">
    <name type="scientific">Nocardioides mangrovicus</name>
    <dbReference type="NCBI Taxonomy" id="2478913"/>
    <lineage>
        <taxon>Bacteria</taxon>
        <taxon>Bacillati</taxon>
        <taxon>Actinomycetota</taxon>
        <taxon>Actinomycetes</taxon>
        <taxon>Propionibacteriales</taxon>
        <taxon>Nocardioidaceae</taxon>
        <taxon>Nocardioides</taxon>
    </lineage>
</organism>
<keyword evidence="4" id="KW-1003">Cell membrane</keyword>
<dbReference type="EMBL" id="RDBE01000001">
    <property type="protein sequence ID" value="RLV50966.1"/>
    <property type="molecule type" value="Genomic_DNA"/>
</dbReference>
<dbReference type="PROSITE" id="PS00217">
    <property type="entry name" value="SUGAR_TRANSPORT_2"/>
    <property type="match status" value="1"/>
</dbReference>
<dbReference type="PROSITE" id="PS50850">
    <property type="entry name" value="MFS"/>
    <property type="match status" value="1"/>
</dbReference>
<dbReference type="PRINTS" id="PR00171">
    <property type="entry name" value="SUGRTRNSPORT"/>
</dbReference>
<keyword evidence="6 10" id="KW-0812">Transmembrane</keyword>
<evidence type="ECO:0000256" key="9">
    <source>
        <dbReference type="RuleBase" id="RU003346"/>
    </source>
</evidence>
<dbReference type="InterPro" id="IPR005829">
    <property type="entry name" value="Sugar_transporter_CS"/>
</dbReference>
<dbReference type="GO" id="GO:0022857">
    <property type="term" value="F:transmembrane transporter activity"/>
    <property type="evidence" value="ECO:0007669"/>
    <property type="project" value="InterPro"/>
</dbReference>
<evidence type="ECO:0000256" key="5">
    <source>
        <dbReference type="ARBA" id="ARBA00022597"/>
    </source>
</evidence>
<dbReference type="InterPro" id="IPR005828">
    <property type="entry name" value="MFS_sugar_transport-like"/>
</dbReference>
<feature type="transmembrane region" description="Helical" evidence="10">
    <location>
        <begin position="16"/>
        <end position="38"/>
    </location>
</feature>
<evidence type="ECO:0000259" key="11">
    <source>
        <dbReference type="PROSITE" id="PS50850"/>
    </source>
</evidence>
<dbReference type="PANTHER" id="PTHR48020:SF12">
    <property type="entry name" value="PROTON MYO-INOSITOL COTRANSPORTER"/>
    <property type="match status" value="1"/>
</dbReference>
<protein>
    <submittedName>
        <fullName evidence="12">Sugar porter family MFS transporter</fullName>
    </submittedName>
</protein>
<feature type="transmembrane region" description="Helical" evidence="10">
    <location>
        <begin position="347"/>
        <end position="371"/>
    </location>
</feature>
<keyword evidence="13" id="KW-1185">Reference proteome</keyword>
<evidence type="ECO:0000313" key="13">
    <source>
        <dbReference type="Proteomes" id="UP000281708"/>
    </source>
</evidence>
<dbReference type="NCBIfam" id="TIGR00879">
    <property type="entry name" value="SP"/>
    <property type="match status" value="1"/>
</dbReference>
<evidence type="ECO:0000256" key="1">
    <source>
        <dbReference type="ARBA" id="ARBA00004651"/>
    </source>
</evidence>
<feature type="transmembrane region" description="Helical" evidence="10">
    <location>
        <begin position="246"/>
        <end position="264"/>
    </location>
</feature>
<dbReference type="FunFam" id="1.20.1250.20:FF:000218">
    <property type="entry name" value="facilitated trehalose transporter Tret1"/>
    <property type="match status" value="1"/>
</dbReference>
<evidence type="ECO:0000313" key="12">
    <source>
        <dbReference type="EMBL" id="RLV50966.1"/>
    </source>
</evidence>
<feature type="transmembrane region" description="Helical" evidence="10">
    <location>
        <begin position="412"/>
        <end position="436"/>
    </location>
</feature>
<sequence length="466" mass="49094">MAQTTAPPRNIGRFTLYFFGALGGVLFGYDLGIVAGVLPFVTELWHLSSWGTGVITASVSAGAVVGAILSARTNKALGRRRTIQLAGAVALVGTAIATVAGSAGVLTFGRFVIGIGVGLSSSTVPTYLSELAPARLRGALGALNQIFIVLGILVAFLTSYALGKSGDWRIMLAGAAVPAIVLIVGLSILPETPRWLLQHGDEASARAVLRQSHGSDADLDHELATIREVIAIDEQRGRPGDLWKPWVRPMLFVAVLLAAGQQLSGVNAINAYYPTMLIALGLATQAALLSGVLLGITKFVFTAWVVFVVDKWGRKPLLLVGNVLMAVCLLGAGLVATNVTDTGTRGLLMLVLIIVYLAGYELGWGAIVWVMMSEVFPLKNRPAGMGVSSVVLWAMTGVVTAVFPLISAPQRLGIGGSMFVFAGINVVLFFLTWWLVPETKGRSLEQIELDLRARAGLPTDAGAVTR</sequence>
<evidence type="ECO:0000256" key="6">
    <source>
        <dbReference type="ARBA" id="ARBA00022692"/>
    </source>
</evidence>
<feature type="transmembrane region" description="Helical" evidence="10">
    <location>
        <begin position="83"/>
        <end position="105"/>
    </location>
</feature>
<keyword evidence="5" id="KW-0762">Sugar transport</keyword>
<evidence type="ECO:0000256" key="8">
    <source>
        <dbReference type="ARBA" id="ARBA00023136"/>
    </source>
</evidence>
<dbReference type="GO" id="GO:0005886">
    <property type="term" value="C:plasma membrane"/>
    <property type="evidence" value="ECO:0007669"/>
    <property type="project" value="UniProtKB-SubCell"/>
</dbReference>
<reference evidence="12 13" key="1">
    <citation type="submission" date="2018-10" db="EMBL/GenBank/DDBJ databases">
        <title>Marmoricola sp. 4Q3S-7 whole genome shotgun sequence.</title>
        <authorList>
            <person name="Li F."/>
        </authorList>
    </citation>
    <scope>NUCLEOTIDE SEQUENCE [LARGE SCALE GENOMIC DNA]</scope>
    <source>
        <strain evidence="12 13">4Q3S-7</strain>
    </source>
</reference>